<dbReference type="SUPFAM" id="SSF53597">
    <property type="entry name" value="Dihydrofolate reductase-like"/>
    <property type="match status" value="1"/>
</dbReference>
<organism evidence="2 3">
    <name type="scientific">Clavibacter nebraskensis</name>
    <dbReference type="NCBI Taxonomy" id="31963"/>
    <lineage>
        <taxon>Bacteria</taxon>
        <taxon>Bacillati</taxon>
        <taxon>Actinomycetota</taxon>
        <taxon>Actinomycetes</taxon>
        <taxon>Micrococcales</taxon>
        <taxon>Microbacteriaceae</taxon>
        <taxon>Clavibacter</taxon>
    </lineage>
</organism>
<dbReference type="EMBL" id="QWED01000168">
    <property type="protein sequence ID" value="RIJ13494.1"/>
    <property type="molecule type" value="Genomic_DNA"/>
</dbReference>
<dbReference type="Pfam" id="PF01872">
    <property type="entry name" value="RibD_C"/>
    <property type="match status" value="1"/>
</dbReference>
<dbReference type="AlphaFoldDB" id="A0A399Q4G9"/>
<dbReference type="InterPro" id="IPR024072">
    <property type="entry name" value="DHFR-like_dom_sf"/>
</dbReference>
<evidence type="ECO:0000313" key="2">
    <source>
        <dbReference type="EMBL" id="RIJ13494.1"/>
    </source>
</evidence>
<comment type="caution">
    <text evidence="2">The sequence shown here is derived from an EMBL/GenBank/DDBJ whole genome shotgun (WGS) entry which is preliminary data.</text>
</comment>
<evidence type="ECO:0000259" key="1">
    <source>
        <dbReference type="Pfam" id="PF01872"/>
    </source>
</evidence>
<protein>
    <submittedName>
        <fullName evidence="2">Dihydrofolate reductase</fullName>
    </submittedName>
</protein>
<evidence type="ECO:0000313" key="3">
    <source>
        <dbReference type="Proteomes" id="UP000265361"/>
    </source>
</evidence>
<proteinExistence type="predicted"/>
<reference evidence="2 3" key="1">
    <citation type="submission" date="2018-08" db="EMBL/GenBank/DDBJ databases">
        <title>Genome Sequence of Clavibacter michiganensis Subspecies type strains, and the Atypical Peach-Colored Strains Isolated from Tomato.</title>
        <authorList>
            <person name="Osdaghi E."/>
            <person name="Portier P."/>
            <person name="Briand M."/>
            <person name="Jacques M.-A."/>
        </authorList>
    </citation>
    <scope>NUCLEOTIDE SEQUENCE [LARGE SCALE GENOMIC DNA]</scope>
    <source>
        <strain evidence="2 3">CFBP 7577</strain>
    </source>
</reference>
<accession>A0A399Q4G9</accession>
<sequence>MATTPELEEERVRRLTAGLFTSVDGVVESPHLFQYDSFDPELGAGLGRMISSVTTAVMGRRGFEDWSAHWPAAPADDPFAAFVNPLEKLVATRTLTGDLGWNATRIEGDALAAIARLKETEGGEIAVLSSISLTRALLFAGLLDELTLMIHPVVAGAGRRLFEPDDPTTRLELRRSEITSAGNAVLTYALRDAG</sequence>
<dbReference type="InterPro" id="IPR002734">
    <property type="entry name" value="RibDG_C"/>
</dbReference>
<feature type="domain" description="Bacterial bifunctional deaminase-reductase C-terminal" evidence="1">
    <location>
        <begin position="15"/>
        <end position="182"/>
    </location>
</feature>
<dbReference type="GO" id="GO:0009231">
    <property type="term" value="P:riboflavin biosynthetic process"/>
    <property type="evidence" value="ECO:0007669"/>
    <property type="project" value="InterPro"/>
</dbReference>
<name>A0A399Q4G9_9MICO</name>
<dbReference type="GO" id="GO:0008703">
    <property type="term" value="F:5-amino-6-(5-phosphoribosylamino)uracil reductase activity"/>
    <property type="evidence" value="ECO:0007669"/>
    <property type="project" value="InterPro"/>
</dbReference>
<dbReference type="Proteomes" id="UP000265361">
    <property type="component" value="Unassembled WGS sequence"/>
</dbReference>
<dbReference type="Gene3D" id="3.40.430.10">
    <property type="entry name" value="Dihydrofolate Reductase, subunit A"/>
    <property type="match status" value="1"/>
</dbReference>
<dbReference type="GeneID" id="92982073"/>
<dbReference type="RefSeq" id="WP_015489018.1">
    <property type="nucleotide sequence ID" value="NZ_CP033721.2"/>
</dbReference>
<gene>
    <name evidence="2" type="ORF">DZF97_07095</name>
</gene>